<keyword evidence="4 7" id="KW-0812">Transmembrane</keyword>
<dbReference type="SUPFAM" id="SSF103473">
    <property type="entry name" value="MFS general substrate transporter"/>
    <property type="match status" value="1"/>
</dbReference>
<evidence type="ECO:0000256" key="2">
    <source>
        <dbReference type="ARBA" id="ARBA00022448"/>
    </source>
</evidence>
<dbReference type="Pfam" id="PF07690">
    <property type="entry name" value="MFS_1"/>
    <property type="match status" value="1"/>
</dbReference>
<feature type="transmembrane region" description="Helical" evidence="7">
    <location>
        <begin position="131"/>
        <end position="153"/>
    </location>
</feature>
<dbReference type="PANTHER" id="PTHR23517:SF2">
    <property type="entry name" value="MULTIDRUG RESISTANCE PROTEIN MDTH"/>
    <property type="match status" value="1"/>
</dbReference>
<evidence type="ECO:0000256" key="1">
    <source>
        <dbReference type="ARBA" id="ARBA00004651"/>
    </source>
</evidence>
<dbReference type="EMBL" id="UINC01003204">
    <property type="protein sequence ID" value="SVA04241.1"/>
    <property type="molecule type" value="Genomic_DNA"/>
</dbReference>
<evidence type="ECO:0000256" key="6">
    <source>
        <dbReference type="ARBA" id="ARBA00023136"/>
    </source>
</evidence>
<evidence type="ECO:0000256" key="3">
    <source>
        <dbReference type="ARBA" id="ARBA00022475"/>
    </source>
</evidence>
<keyword evidence="3" id="KW-1003">Cell membrane</keyword>
<feature type="transmembrane region" description="Helical" evidence="7">
    <location>
        <begin position="98"/>
        <end position="119"/>
    </location>
</feature>
<dbReference type="InterPro" id="IPR050171">
    <property type="entry name" value="MFS_Transporters"/>
</dbReference>
<feature type="transmembrane region" description="Helical" evidence="7">
    <location>
        <begin position="44"/>
        <end position="66"/>
    </location>
</feature>
<gene>
    <name evidence="9" type="ORF">METZ01_LOCUS57095</name>
</gene>
<feature type="non-terminal residue" evidence="9">
    <location>
        <position position="1"/>
    </location>
</feature>
<dbReference type="Gene3D" id="1.20.1250.20">
    <property type="entry name" value="MFS general substrate transporter like domains"/>
    <property type="match status" value="2"/>
</dbReference>
<dbReference type="InterPro" id="IPR011701">
    <property type="entry name" value="MFS"/>
</dbReference>
<keyword evidence="2" id="KW-0813">Transport</keyword>
<evidence type="ECO:0000256" key="7">
    <source>
        <dbReference type="SAM" id="Phobius"/>
    </source>
</evidence>
<dbReference type="InterPro" id="IPR020846">
    <property type="entry name" value="MFS_dom"/>
</dbReference>
<reference evidence="9" key="1">
    <citation type="submission" date="2018-05" db="EMBL/GenBank/DDBJ databases">
        <authorList>
            <person name="Lanie J.A."/>
            <person name="Ng W.-L."/>
            <person name="Kazmierczak K.M."/>
            <person name="Andrzejewski T.M."/>
            <person name="Davidsen T.M."/>
            <person name="Wayne K.J."/>
            <person name="Tettelin H."/>
            <person name="Glass J.I."/>
            <person name="Rusch D."/>
            <person name="Podicherti R."/>
            <person name="Tsui H.-C.T."/>
            <person name="Winkler M.E."/>
        </authorList>
    </citation>
    <scope>NUCLEOTIDE SEQUENCE</scope>
</reference>
<evidence type="ECO:0000256" key="4">
    <source>
        <dbReference type="ARBA" id="ARBA00022692"/>
    </source>
</evidence>
<feature type="transmembrane region" description="Helical" evidence="7">
    <location>
        <begin position="210"/>
        <end position="229"/>
    </location>
</feature>
<dbReference type="PANTHER" id="PTHR23517">
    <property type="entry name" value="RESISTANCE PROTEIN MDTM, PUTATIVE-RELATED-RELATED"/>
    <property type="match status" value="1"/>
</dbReference>
<evidence type="ECO:0000256" key="5">
    <source>
        <dbReference type="ARBA" id="ARBA00022989"/>
    </source>
</evidence>
<dbReference type="AlphaFoldDB" id="A0A381SLM7"/>
<feature type="transmembrane region" description="Helical" evidence="7">
    <location>
        <begin position="344"/>
        <end position="367"/>
    </location>
</feature>
<organism evidence="9">
    <name type="scientific">marine metagenome</name>
    <dbReference type="NCBI Taxonomy" id="408172"/>
    <lineage>
        <taxon>unclassified sequences</taxon>
        <taxon>metagenomes</taxon>
        <taxon>ecological metagenomes</taxon>
    </lineage>
</organism>
<evidence type="ECO:0000259" key="8">
    <source>
        <dbReference type="PROSITE" id="PS50850"/>
    </source>
</evidence>
<dbReference type="GO" id="GO:0005886">
    <property type="term" value="C:plasma membrane"/>
    <property type="evidence" value="ECO:0007669"/>
    <property type="project" value="UniProtKB-SubCell"/>
</dbReference>
<feature type="transmembrane region" description="Helical" evidence="7">
    <location>
        <begin position="306"/>
        <end position="324"/>
    </location>
</feature>
<protein>
    <recommendedName>
        <fullName evidence="8">Major facilitator superfamily (MFS) profile domain-containing protein</fullName>
    </recommendedName>
</protein>
<feature type="non-terminal residue" evidence="9">
    <location>
        <position position="369"/>
    </location>
</feature>
<feature type="transmembrane region" description="Helical" evidence="7">
    <location>
        <begin position="249"/>
        <end position="276"/>
    </location>
</feature>
<evidence type="ECO:0000313" key="9">
    <source>
        <dbReference type="EMBL" id="SVA04241.1"/>
    </source>
</evidence>
<sequence>MKHRQLEFLFLNVGHFFDHLIILIFSAVAALALTREWGMGYAQLIPYATPGFVAFGLFAVPAGWLADKWSREGMMLVFFIGIGTAAVLTALADTPLQIGFGLFVIGIFGAIYHPVGLAMVVQGRTKTGMPLAVNGVFGNLGVGCAALITGFLIDQTGWRSAFVWPGVVCVVIGFAYALFLLRTRQLRASADKVSGAKAKSDQMLQVSRPVLIKIFAVIFFSTAVGGLVFQSTTFSLPKVFDERLGELAVTATSVGSFAFVVFAVASIGQLIVGYLLDRVSLKLVFLVVAAIQAVFFTLMVGATGSVALAVGAVFMLAVFGQIPINDVLIGRITRSEWRSRVFGLRYIVTFSVSASSIPLIAWIYALWGF</sequence>
<proteinExistence type="predicted"/>
<feature type="transmembrane region" description="Helical" evidence="7">
    <location>
        <begin position="73"/>
        <end position="92"/>
    </location>
</feature>
<feature type="transmembrane region" description="Helical" evidence="7">
    <location>
        <begin position="9"/>
        <end position="32"/>
    </location>
</feature>
<feature type="transmembrane region" description="Helical" evidence="7">
    <location>
        <begin position="283"/>
        <end position="300"/>
    </location>
</feature>
<name>A0A381SLM7_9ZZZZ</name>
<accession>A0A381SLM7</accession>
<dbReference type="GO" id="GO:0022857">
    <property type="term" value="F:transmembrane transporter activity"/>
    <property type="evidence" value="ECO:0007669"/>
    <property type="project" value="InterPro"/>
</dbReference>
<comment type="subcellular location">
    <subcellularLocation>
        <location evidence="1">Cell membrane</location>
        <topology evidence="1">Multi-pass membrane protein</topology>
    </subcellularLocation>
</comment>
<keyword evidence="5 7" id="KW-1133">Transmembrane helix</keyword>
<dbReference type="InterPro" id="IPR036259">
    <property type="entry name" value="MFS_trans_sf"/>
</dbReference>
<keyword evidence="6 7" id="KW-0472">Membrane</keyword>
<feature type="transmembrane region" description="Helical" evidence="7">
    <location>
        <begin position="159"/>
        <end position="181"/>
    </location>
</feature>
<dbReference type="PROSITE" id="PS50850">
    <property type="entry name" value="MFS"/>
    <property type="match status" value="1"/>
</dbReference>
<feature type="domain" description="Major facilitator superfamily (MFS) profile" evidence="8">
    <location>
        <begin position="7"/>
        <end position="369"/>
    </location>
</feature>